<sequence>MPHAAAGRSRRVPAGAAVGLFAALVCLLHALCAPGVVALQSPEPTASVAAATDDRGKQTHNLPASVGRRTAPQAGPQQRAGTVQGHAADAVHDTCPPDPVGAALHGPARHVAPAGRPDHLHLVLRC</sequence>
<accession>A0A239D2F8</accession>
<dbReference type="RefSeq" id="WP_143681549.1">
    <property type="nucleotide sequence ID" value="NZ_FZOF01000004.1"/>
</dbReference>
<name>A0A239D2F8_9ACTN</name>
<reference evidence="2 3" key="1">
    <citation type="submission" date="2017-06" db="EMBL/GenBank/DDBJ databases">
        <authorList>
            <person name="Kim H.J."/>
            <person name="Triplett B.A."/>
        </authorList>
    </citation>
    <scope>NUCLEOTIDE SEQUENCE [LARGE SCALE GENOMIC DNA]</scope>
    <source>
        <strain evidence="2 3">CGMCC 4.1858</strain>
    </source>
</reference>
<evidence type="ECO:0000313" key="3">
    <source>
        <dbReference type="Proteomes" id="UP000198280"/>
    </source>
</evidence>
<keyword evidence="3" id="KW-1185">Reference proteome</keyword>
<dbReference type="EMBL" id="FZOF01000004">
    <property type="protein sequence ID" value="SNS26530.1"/>
    <property type="molecule type" value="Genomic_DNA"/>
</dbReference>
<dbReference type="AlphaFoldDB" id="A0A239D2F8"/>
<protein>
    <submittedName>
        <fullName evidence="2">Uncharacterized protein</fullName>
    </submittedName>
</protein>
<feature type="region of interest" description="Disordered" evidence="1">
    <location>
        <begin position="44"/>
        <end position="102"/>
    </location>
</feature>
<evidence type="ECO:0000256" key="1">
    <source>
        <dbReference type="SAM" id="MobiDB-lite"/>
    </source>
</evidence>
<organism evidence="2 3">
    <name type="scientific">Actinacidiphila glaucinigra</name>
    <dbReference type="NCBI Taxonomy" id="235986"/>
    <lineage>
        <taxon>Bacteria</taxon>
        <taxon>Bacillati</taxon>
        <taxon>Actinomycetota</taxon>
        <taxon>Actinomycetes</taxon>
        <taxon>Kitasatosporales</taxon>
        <taxon>Streptomycetaceae</taxon>
        <taxon>Actinacidiphila</taxon>
    </lineage>
</organism>
<proteinExistence type="predicted"/>
<dbReference type="Proteomes" id="UP000198280">
    <property type="component" value="Unassembled WGS sequence"/>
</dbReference>
<gene>
    <name evidence="2" type="ORF">SAMN05216252_104352</name>
</gene>
<evidence type="ECO:0000313" key="2">
    <source>
        <dbReference type="EMBL" id="SNS26530.1"/>
    </source>
</evidence>